<evidence type="ECO:0000256" key="2">
    <source>
        <dbReference type="PIRSR" id="PIRSR601461-1"/>
    </source>
</evidence>
<dbReference type="PANTHER" id="PTHR47966:SF73">
    <property type="entry name" value="PEPTIDASE A1 DOMAIN-CONTAINING PROTEIN"/>
    <property type="match status" value="1"/>
</dbReference>
<dbReference type="EMBL" id="KV442116">
    <property type="protein sequence ID" value="OAQ23537.1"/>
    <property type="molecule type" value="Genomic_DNA"/>
</dbReference>
<feature type="compositionally biased region" description="Acidic residues" evidence="3">
    <location>
        <begin position="169"/>
        <end position="187"/>
    </location>
</feature>
<reference evidence="6 7" key="1">
    <citation type="submission" date="2016-05" db="EMBL/GenBank/DDBJ databases">
        <title>Genome sequencing reveals origins of a unique bacterial endosymbiosis in the earliest lineages of terrestrial Fungi.</title>
        <authorList>
            <consortium name="DOE Joint Genome Institute"/>
            <person name="Uehling J."/>
            <person name="Gryganskyi A."/>
            <person name="Hameed K."/>
            <person name="Tschaplinski T."/>
            <person name="Misztal P."/>
            <person name="Wu S."/>
            <person name="Desiro A."/>
            <person name="Vande Pol N."/>
            <person name="Du Z.-Y."/>
            <person name="Zienkiewicz A."/>
            <person name="Zienkiewicz K."/>
            <person name="Morin E."/>
            <person name="Tisserant E."/>
            <person name="Splivallo R."/>
            <person name="Hainaut M."/>
            <person name="Henrissat B."/>
            <person name="Ohm R."/>
            <person name="Kuo A."/>
            <person name="Yan J."/>
            <person name="Lipzen A."/>
            <person name="Nolan M."/>
            <person name="Labutti K."/>
            <person name="Barry K."/>
            <person name="Goldstein A."/>
            <person name="Labbe J."/>
            <person name="Schadt C."/>
            <person name="Tuskan G."/>
            <person name="Grigoriev I."/>
            <person name="Martin F."/>
            <person name="Vilgalys R."/>
            <person name="Bonito G."/>
        </authorList>
    </citation>
    <scope>NUCLEOTIDE SEQUENCE [LARGE SCALE GENOMIC DNA]</scope>
    <source>
        <strain evidence="6 7">AG-77</strain>
    </source>
</reference>
<dbReference type="InterPro" id="IPR001461">
    <property type="entry name" value="Aspartic_peptidase_A1"/>
</dbReference>
<evidence type="ECO:0000259" key="5">
    <source>
        <dbReference type="PROSITE" id="PS51767"/>
    </source>
</evidence>
<evidence type="ECO:0000256" key="3">
    <source>
        <dbReference type="SAM" id="MobiDB-lite"/>
    </source>
</evidence>
<keyword evidence="6" id="KW-0378">Hydrolase</keyword>
<dbReference type="GO" id="GO:0006508">
    <property type="term" value="P:proteolysis"/>
    <property type="evidence" value="ECO:0007669"/>
    <property type="project" value="UniProtKB-KW"/>
</dbReference>
<evidence type="ECO:0000256" key="1">
    <source>
        <dbReference type="ARBA" id="ARBA00007447"/>
    </source>
</evidence>
<feature type="compositionally biased region" description="Basic and acidic residues" evidence="3">
    <location>
        <begin position="77"/>
        <end position="86"/>
    </location>
</feature>
<feature type="compositionally biased region" description="Basic and acidic residues" evidence="3">
    <location>
        <begin position="188"/>
        <end position="206"/>
    </location>
</feature>
<dbReference type="InterPro" id="IPR033121">
    <property type="entry name" value="PEPTIDASE_A1"/>
</dbReference>
<dbReference type="Proteomes" id="UP000078512">
    <property type="component" value="Unassembled WGS sequence"/>
</dbReference>
<evidence type="ECO:0000313" key="6">
    <source>
        <dbReference type="EMBL" id="OAQ23537.1"/>
    </source>
</evidence>
<keyword evidence="4" id="KW-0732">Signal</keyword>
<keyword evidence="7" id="KW-1185">Reference proteome</keyword>
<feature type="region of interest" description="Disordered" evidence="3">
    <location>
        <begin position="67"/>
        <end position="86"/>
    </location>
</feature>
<organism evidence="6 7">
    <name type="scientific">Linnemannia elongata AG-77</name>
    <dbReference type="NCBI Taxonomy" id="1314771"/>
    <lineage>
        <taxon>Eukaryota</taxon>
        <taxon>Fungi</taxon>
        <taxon>Fungi incertae sedis</taxon>
        <taxon>Mucoromycota</taxon>
        <taxon>Mortierellomycotina</taxon>
        <taxon>Mortierellomycetes</taxon>
        <taxon>Mortierellales</taxon>
        <taxon>Mortierellaceae</taxon>
        <taxon>Linnemannia</taxon>
    </lineage>
</organism>
<feature type="compositionally biased region" description="Polar residues" evidence="3">
    <location>
        <begin position="537"/>
        <end position="578"/>
    </location>
</feature>
<evidence type="ECO:0000256" key="4">
    <source>
        <dbReference type="SAM" id="SignalP"/>
    </source>
</evidence>
<feature type="active site" evidence="2">
    <location>
        <position position="471"/>
    </location>
</feature>
<feature type="compositionally biased region" description="Low complexity" evidence="3">
    <location>
        <begin position="67"/>
        <end position="76"/>
    </location>
</feature>
<protein>
    <submittedName>
        <fullName evidence="6">Acid protease</fullName>
    </submittedName>
</protein>
<sequence length="653" mass="72202">MKTTILLSLAVVASTFSLSASAAAPDLHRVTLDRVARTEETERTSQQVRQALARYSQPSITEIVQQQQQQEQQQQQHGREKLTEEEKAFSLEQRLLRIPSRVLRRLRGQAPQVATQFQEQKLEQDQDQDGKQQQEQEPRKGAQSAFRAEVGGTKEKNAKDKNTDKEYDVYEDDDDDDDDDDELEDEDDKKGQKAGGADKKEKEKEVASVMQLAQFDSASSRRSKAIDSERVPIEYNPSEVAFVGQVGIGTPNQYFNLEFDIGSSDTWVTSARANCSQNSPCSTTARRGFHIERSSTFENAPNISWHLELSEGPVVKGKLGTDVVQVAGFVVDRQVIGVADSLKGVKENGIDGSFGLGLMDLTFNGDPTPVDNLINANAMRSEVGVWLGSGNQGGELTFGGQDRARYTGSLSYYQVPAGSAYWSTPIHSLTVVTDKSIEFKDKVPRNKRTIDQVDSRVGTGTGISVPNVIFDTSTNIILVPPRVAYRTHQLIHDYFFGWYSGYSYFSGLYTVSCDLSKIDLWFDLGPQAASPIPGSDTVVSSQDDASGTTTPLSTITNENTPQVSAQSSASFTKGNITTNGEWTSTNKFRVRGQDLVRERVPVIGGIFNLCFSGIQASKNDEDDWVFGNIWFMNNYMTLDHRRRLIGIAPAVQS</sequence>
<feature type="compositionally biased region" description="Basic and acidic residues" evidence="3">
    <location>
        <begin position="152"/>
        <end position="168"/>
    </location>
</feature>
<dbReference type="STRING" id="1314771.A0A197JEG2"/>
<feature type="active site" evidence="2">
    <location>
        <position position="260"/>
    </location>
</feature>
<accession>A0A197JEG2</accession>
<dbReference type="SUPFAM" id="SSF50630">
    <property type="entry name" value="Acid proteases"/>
    <property type="match status" value="1"/>
</dbReference>
<gene>
    <name evidence="6" type="ORF">K457DRAFT_886834</name>
</gene>
<name>A0A197JEG2_9FUNG</name>
<feature type="region of interest" description="Disordered" evidence="3">
    <location>
        <begin position="533"/>
        <end position="578"/>
    </location>
</feature>
<dbReference type="OrthoDB" id="2747330at2759"/>
<dbReference type="PROSITE" id="PS51767">
    <property type="entry name" value="PEPTIDASE_A1"/>
    <property type="match status" value="1"/>
</dbReference>
<dbReference type="Gene3D" id="2.40.70.10">
    <property type="entry name" value="Acid Proteases"/>
    <property type="match status" value="2"/>
</dbReference>
<evidence type="ECO:0000313" key="7">
    <source>
        <dbReference type="Proteomes" id="UP000078512"/>
    </source>
</evidence>
<feature type="region of interest" description="Disordered" evidence="3">
    <location>
        <begin position="114"/>
        <end position="206"/>
    </location>
</feature>
<feature type="domain" description="Peptidase A1" evidence="5">
    <location>
        <begin position="242"/>
        <end position="648"/>
    </location>
</feature>
<dbReference type="GO" id="GO:0004190">
    <property type="term" value="F:aspartic-type endopeptidase activity"/>
    <property type="evidence" value="ECO:0007669"/>
    <property type="project" value="InterPro"/>
</dbReference>
<feature type="chain" id="PRO_5008275846" evidence="4">
    <location>
        <begin position="23"/>
        <end position="653"/>
    </location>
</feature>
<dbReference type="CDD" id="cd05471">
    <property type="entry name" value="pepsin_like"/>
    <property type="match status" value="1"/>
</dbReference>
<comment type="similarity">
    <text evidence="1">Belongs to the peptidase A1 family.</text>
</comment>
<feature type="signal peptide" evidence="4">
    <location>
        <begin position="1"/>
        <end position="22"/>
    </location>
</feature>
<dbReference type="AlphaFoldDB" id="A0A197JEG2"/>
<dbReference type="InterPro" id="IPR034164">
    <property type="entry name" value="Pepsin-like_dom"/>
</dbReference>
<dbReference type="Pfam" id="PF00026">
    <property type="entry name" value="Asp"/>
    <property type="match status" value="1"/>
</dbReference>
<dbReference type="PRINTS" id="PR00792">
    <property type="entry name" value="PEPSIN"/>
</dbReference>
<keyword evidence="6" id="KW-0645">Protease</keyword>
<dbReference type="InterPro" id="IPR021109">
    <property type="entry name" value="Peptidase_aspartic_dom_sf"/>
</dbReference>
<feature type="compositionally biased region" description="Basic and acidic residues" evidence="3">
    <location>
        <begin position="120"/>
        <end position="140"/>
    </location>
</feature>
<proteinExistence type="inferred from homology"/>
<dbReference type="PANTHER" id="PTHR47966">
    <property type="entry name" value="BETA-SITE APP-CLEAVING ENZYME, ISOFORM A-RELATED"/>
    <property type="match status" value="1"/>
</dbReference>